<dbReference type="Proteomes" id="UP001165042">
    <property type="component" value="Unassembled WGS sequence"/>
</dbReference>
<keyword evidence="1" id="KW-0812">Transmembrane</keyword>
<gene>
    <name evidence="2" type="ORF">Aglo03_29730</name>
</gene>
<evidence type="ECO:0000313" key="3">
    <source>
        <dbReference type="Proteomes" id="UP001165042"/>
    </source>
</evidence>
<keyword evidence="1" id="KW-1133">Transmembrane helix</keyword>
<keyword evidence="1" id="KW-0472">Membrane</keyword>
<sequence>MRGTHRLPGERLLVERDLPVNRASPIPVAQEGVSMSSSPRFWRRAARTPRQSALDRITQAAVAPAFQLVTFGGICCYVELLVSRGYSPVLAAVTAALAAVGTGVASKRGPARPARS</sequence>
<comment type="caution">
    <text evidence="2">The sequence shown here is derived from an EMBL/GenBank/DDBJ whole genome shotgun (WGS) entry which is preliminary data.</text>
</comment>
<keyword evidence="3" id="KW-1185">Reference proteome</keyword>
<evidence type="ECO:0000313" key="2">
    <source>
        <dbReference type="EMBL" id="GLW92157.1"/>
    </source>
</evidence>
<proteinExistence type="predicted"/>
<organism evidence="2 3">
    <name type="scientific">Actinokineospora globicatena</name>
    <dbReference type="NCBI Taxonomy" id="103729"/>
    <lineage>
        <taxon>Bacteria</taxon>
        <taxon>Bacillati</taxon>
        <taxon>Actinomycetota</taxon>
        <taxon>Actinomycetes</taxon>
        <taxon>Pseudonocardiales</taxon>
        <taxon>Pseudonocardiaceae</taxon>
        <taxon>Actinokineospora</taxon>
    </lineage>
</organism>
<feature type="transmembrane region" description="Helical" evidence="1">
    <location>
        <begin position="86"/>
        <end position="106"/>
    </location>
</feature>
<dbReference type="AlphaFoldDB" id="A0A9W6QM75"/>
<evidence type="ECO:0000256" key="1">
    <source>
        <dbReference type="SAM" id="Phobius"/>
    </source>
</evidence>
<dbReference type="RefSeq" id="WP_285610820.1">
    <property type="nucleotide sequence ID" value="NZ_BSSD01000004.1"/>
</dbReference>
<feature type="transmembrane region" description="Helical" evidence="1">
    <location>
        <begin position="60"/>
        <end position="80"/>
    </location>
</feature>
<accession>A0A9W6QM75</accession>
<reference evidence="2" key="1">
    <citation type="submission" date="2023-02" db="EMBL/GenBank/DDBJ databases">
        <title>Actinokineospora globicatena NBRC 15670.</title>
        <authorList>
            <person name="Ichikawa N."/>
            <person name="Sato H."/>
            <person name="Tonouchi N."/>
        </authorList>
    </citation>
    <scope>NUCLEOTIDE SEQUENCE</scope>
    <source>
        <strain evidence="2">NBRC 15670</strain>
    </source>
</reference>
<protein>
    <submittedName>
        <fullName evidence="2">Uncharacterized protein</fullName>
    </submittedName>
</protein>
<name>A0A9W6QM75_9PSEU</name>
<dbReference type="EMBL" id="BSSD01000004">
    <property type="protein sequence ID" value="GLW92157.1"/>
    <property type="molecule type" value="Genomic_DNA"/>
</dbReference>